<keyword evidence="2" id="KW-1185">Reference proteome</keyword>
<proteinExistence type="predicted"/>
<dbReference type="Proteomes" id="UP001148838">
    <property type="component" value="Unassembled WGS sequence"/>
</dbReference>
<accession>A0ABQ8THV9</accession>
<evidence type="ECO:0000313" key="1">
    <source>
        <dbReference type="EMBL" id="KAJ4445275.1"/>
    </source>
</evidence>
<organism evidence="1 2">
    <name type="scientific">Periplaneta americana</name>
    <name type="common">American cockroach</name>
    <name type="synonym">Blatta americana</name>
    <dbReference type="NCBI Taxonomy" id="6978"/>
    <lineage>
        <taxon>Eukaryota</taxon>
        <taxon>Metazoa</taxon>
        <taxon>Ecdysozoa</taxon>
        <taxon>Arthropoda</taxon>
        <taxon>Hexapoda</taxon>
        <taxon>Insecta</taxon>
        <taxon>Pterygota</taxon>
        <taxon>Neoptera</taxon>
        <taxon>Polyneoptera</taxon>
        <taxon>Dictyoptera</taxon>
        <taxon>Blattodea</taxon>
        <taxon>Blattoidea</taxon>
        <taxon>Blattidae</taxon>
        <taxon>Blattinae</taxon>
        <taxon>Periplaneta</taxon>
    </lineage>
</organism>
<name>A0ABQ8THV9_PERAM</name>
<dbReference type="EMBL" id="JAJSOF020000011">
    <property type="protein sequence ID" value="KAJ4445275.1"/>
    <property type="molecule type" value="Genomic_DNA"/>
</dbReference>
<reference evidence="1 2" key="1">
    <citation type="journal article" date="2022" name="Allergy">
        <title>Genome assembly and annotation of Periplaneta americana reveal a comprehensive cockroach allergen profile.</title>
        <authorList>
            <person name="Wang L."/>
            <person name="Xiong Q."/>
            <person name="Saelim N."/>
            <person name="Wang L."/>
            <person name="Nong W."/>
            <person name="Wan A.T."/>
            <person name="Shi M."/>
            <person name="Liu X."/>
            <person name="Cao Q."/>
            <person name="Hui J.H.L."/>
            <person name="Sookrung N."/>
            <person name="Leung T.F."/>
            <person name="Tungtrongchitr A."/>
            <person name="Tsui S.K.W."/>
        </authorList>
    </citation>
    <scope>NUCLEOTIDE SEQUENCE [LARGE SCALE GENOMIC DNA]</scope>
    <source>
        <strain evidence="1">PWHHKU_190912</strain>
    </source>
</reference>
<comment type="caution">
    <text evidence="1">The sequence shown here is derived from an EMBL/GenBank/DDBJ whole genome shotgun (WGS) entry which is preliminary data.</text>
</comment>
<protein>
    <submittedName>
        <fullName evidence="1">Uncharacterized protein</fullName>
    </submittedName>
</protein>
<sequence>MAGLCEGGSEPPGSLKATHLNAIDLARDQTRNLGHRRPALYQLANQADTWLYVHQDEPTKSYPAFARIGLRENPGKNLNQVTFPDRDSNPGHLVSRPDALTVTLQGLHEAYADGALPCPRVARWVKAFREGRDVKVMFIVAYDIEGVILHHSVPPRQTENADYWNIHRTHLI</sequence>
<evidence type="ECO:0000313" key="2">
    <source>
        <dbReference type="Proteomes" id="UP001148838"/>
    </source>
</evidence>
<gene>
    <name evidence="1" type="ORF">ANN_07076</name>
</gene>